<evidence type="ECO:0000313" key="2">
    <source>
        <dbReference type="Proteomes" id="UP001281761"/>
    </source>
</evidence>
<name>A0ABQ9XME1_9EUKA</name>
<evidence type="ECO:0000313" key="1">
    <source>
        <dbReference type="EMBL" id="KAK2952924.1"/>
    </source>
</evidence>
<comment type="caution">
    <text evidence="1">The sequence shown here is derived from an EMBL/GenBank/DDBJ whole genome shotgun (WGS) entry which is preliminary data.</text>
</comment>
<organism evidence="1 2">
    <name type="scientific">Blattamonas nauphoetae</name>
    <dbReference type="NCBI Taxonomy" id="2049346"/>
    <lineage>
        <taxon>Eukaryota</taxon>
        <taxon>Metamonada</taxon>
        <taxon>Preaxostyla</taxon>
        <taxon>Oxymonadida</taxon>
        <taxon>Blattamonas</taxon>
    </lineage>
</organism>
<proteinExistence type="predicted"/>
<protein>
    <submittedName>
        <fullName evidence="1">Uncharacterized protein</fullName>
    </submittedName>
</protein>
<keyword evidence="2" id="KW-1185">Reference proteome</keyword>
<reference evidence="1 2" key="1">
    <citation type="journal article" date="2022" name="bioRxiv">
        <title>Genomics of Preaxostyla Flagellates Illuminates Evolutionary Transitions and the Path Towards Mitochondrial Loss.</title>
        <authorList>
            <person name="Novak L.V.F."/>
            <person name="Treitli S.C."/>
            <person name="Pyrih J."/>
            <person name="Halakuc P."/>
            <person name="Pipaliya S.V."/>
            <person name="Vacek V."/>
            <person name="Brzon O."/>
            <person name="Soukal P."/>
            <person name="Eme L."/>
            <person name="Dacks J.B."/>
            <person name="Karnkowska A."/>
            <person name="Elias M."/>
            <person name="Hampl V."/>
        </authorList>
    </citation>
    <scope>NUCLEOTIDE SEQUENCE [LARGE SCALE GENOMIC DNA]</scope>
    <source>
        <strain evidence="1">NAU3</strain>
        <tissue evidence="1">Gut</tissue>
    </source>
</reference>
<sequence length="98" mass="10888">MVFIFALLSASNFSTPSNDEPLTITFVPKGKTQYTATFSIAAVEEYPVELPVVFTAEDETSTVNVRIKVGTTSVSTDIDIHPHRQHCANWLFQAHTCR</sequence>
<gene>
    <name evidence="1" type="ORF">BLNAU_12100</name>
</gene>
<dbReference type="Proteomes" id="UP001281761">
    <property type="component" value="Unassembled WGS sequence"/>
</dbReference>
<accession>A0ABQ9XME1</accession>
<dbReference type="EMBL" id="JARBJD010000097">
    <property type="protein sequence ID" value="KAK2952924.1"/>
    <property type="molecule type" value="Genomic_DNA"/>
</dbReference>